<reference evidence="2" key="3">
    <citation type="submission" date="2015-02" db="UniProtKB">
        <authorList>
            <consortium name="EnsemblProtists"/>
        </authorList>
    </citation>
    <scope>IDENTIFICATION</scope>
    <source>
        <strain evidence="2">DAOM BR144</strain>
    </source>
</reference>
<feature type="compositionally biased region" description="Low complexity" evidence="1">
    <location>
        <begin position="502"/>
        <end position="511"/>
    </location>
</feature>
<evidence type="ECO:0000256" key="1">
    <source>
        <dbReference type="SAM" id="MobiDB-lite"/>
    </source>
</evidence>
<protein>
    <submittedName>
        <fullName evidence="2">Uncharacterized protein</fullName>
    </submittedName>
</protein>
<proteinExistence type="predicted"/>
<accession>K3WTC1</accession>
<evidence type="ECO:0000313" key="2">
    <source>
        <dbReference type="EnsemblProtists" id="PYU1_T008215"/>
    </source>
</evidence>
<feature type="compositionally biased region" description="Low complexity" evidence="1">
    <location>
        <begin position="127"/>
        <end position="138"/>
    </location>
</feature>
<dbReference type="EMBL" id="GL376619">
    <property type="status" value="NOT_ANNOTATED_CDS"/>
    <property type="molecule type" value="Genomic_DNA"/>
</dbReference>
<reference evidence="3" key="2">
    <citation type="submission" date="2010-04" db="EMBL/GenBank/DDBJ databases">
        <authorList>
            <person name="Buell R."/>
            <person name="Hamilton J."/>
            <person name="Hostetler J."/>
        </authorList>
    </citation>
    <scope>NUCLEOTIDE SEQUENCE [LARGE SCALE GENOMIC DNA]</scope>
    <source>
        <strain evidence="3">DAOM:BR144</strain>
    </source>
</reference>
<evidence type="ECO:0000313" key="3">
    <source>
        <dbReference type="Proteomes" id="UP000019132"/>
    </source>
</evidence>
<feature type="region of interest" description="Disordered" evidence="1">
    <location>
        <begin position="999"/>
        <end position="1027"/>
    </location>
</feature>
<reference evidence="3" key="1">
    <citation type="journal article" date="2010" name="Genome Biol.">
        <title>Genome sequence of the necrotrophic plant pathogen Pythium ultimum reveals original pathogenicity mechanisms and effector repertoire.</title>
        <authorList>
            <person name="Levesque C.A."/>
            <person name="Brouwer H."/>
            <person name="Cano L."/>
            <person name="Hamilton J.P."/>
            <person name="Holt C."/>
            <person name="Huitema E."/>
            <person name="Raffaele S."/>
            <person name="Robideau G.P."/>
            <person name="Thines M."/>
            <person name="Win J."/>
            <person name="Zerillo M.M."/>
            <person name="Beakes G.W."/>
            <person name="Boore J.L."/>
            <person name="Busam D."/>
            <person name="Dumas B."/>
            <person name="Ferriera S."/>
            <person name="Fuerstenberg S.I."/>
            <person name="Gachon C.M."/>
            <person name="Gaulin E."/>
            <person name="Govers F."/>
            <person name="Grenville-Briggs L."/>
            <person name="Horner N."/>
            <person name="Hostetler J."/>
            <person name="Jiang R.H."/>
            <person name="Johnson J."/>
            <person name="Krajaejun T."/>
            <person name="Lin H."/>
            <person name="Meijer H.J."/>
            <person name="Moore B."/>
            <person name="Morris P."/>
            <person name="Phuntmart V."/>
            <person name="Puiu D."/>
            <person name="Shetty J."/>
            <person name="Stajich J.E."/>
            <person name="Tripathy S."/>
            <person name="Wawra S."/>
            <person name="van West P."/>
            <person name="Whitty B.R."/>
            <person name="Coutinho P.M."/>
            <person name="Henrissat B."/>
            <person name="Martin F."/>
            <person name="Thomas P.D."/>
            <person name="Tyler B.M."/>
            <person name="De Vries R.P."/>
            <person name="Kamoun S."/>
            <person name="Yandell M."/>
            <person name="Tisserat N."/>
            <person name="Buell C.R."/>
        </authorList>
    </citation>
    <scope>NUCLEOTIDE SEQUENCE</scope>
    <source>
        <strain evidence="3">DAOM:BR144</strain>
    </source>
</reference>
<feature type="region of interest" description="Disordered" evidence="1">
    <location>
        <begin position="775"/>
        <end position="795"/>
    </location>
</feature>
<dbReference type="OMA" id="CEPWLLQ"/>
<name>K3WTC1_GLOUD</name>
<feature type="region of interest" description="Disordered" evidence="1">
    <location>
        <begin position="495"/>
        <end position="518"/>
    </location>
</feature>
<dbReference type="Proteomes" id="UP000019132">
    <property type="component" value="Unassembled WGS sequence"/>
</dbReference>
<dbReference type="eggNOG" id="ENOG502S6NR">
    <property type="taxonomic scope" value="Eukaryota"/>
</dbReference>
<dbReference type="STRING" id="431595.K3WTC1"/>
<sequence length="1110" mass="122707">MDAMTHWKAEPEDDVQYQQQYQTSGSAGLCRFVHTQCEKELFTTEYLRSNKASGHKNLRCFPHCCGGHNPKSFCGSGLVVECFLPKCQIVLGRFEEVAKAPQSQPVPLKPPMSNSSNGTASPPPISTTSNNQDDDAAANTSATAIEIGHEYARQELFDEVKVPDQPFGKWFRGTVIPKAADRACFLINGNRQSWHYGWQSSRLNCKNLHVFKVYFFNQSESDAGALTCVAELASPAFRISSSRKARKTFRSPVMHPLSPAGGEDGATNNSGKLSLGGSRVLSIDELLGKATRDPGRVSMATQGQRRSLVEPLSLLEQQQQAIKSEPGRAVFSSAMRYPNLQRHSTAAAHAAAAVAASAENDHARRERKRLTRSASLKSDYFTNVSFPPLQQQQQHQLTMSSTHPPPQFAPYHHQNHHHPPQQQQQHHQGMAPRPLPSVAYMSGPRNINARRSSLAALPMPSPVPMAMTPAPVNPRVVAPVTTPIADMMQLRLESPHPPSAFQQQQQQQQQQRSALSSSAFGAATALHQHAYSSAKPTSFARRESWSAGGPPTHTHPPPPIYFPMIPASSPEGYLNRKRNRSTDSDKGLLAAIQASEALLASARGGNLSSSAYSEAEANGSGMNEGPDREDLHRRARVLQLAFTIIKRIHRFEEVSKANSNASAASTSTPSSQQHATRVYRHSFEMVIPSSAGVGVRGGKPSVPTLVQIPLSNHHILQLCSSLVSVCTALIQGGLLLDIRQRLVEYAQTSMEVYAAYAQLVDFIDDAVHEQVVLLPKRTNRPPRNGSERQQGSEQDADTWDLYDLLKNAEAWLMEEPWWCVTDADDAPDDDGEHADLPYYHHFADYYSAIQAAIPSQRDLEVAASLRDAALNGVRGLTGEWVRHGHHDEFNSPRPPRNASAASLSWLTRQIHGHMTQIFHLTETATTMTLALPQSLISSEAVFLFDLDNQGPTVFLPQDCNFPFGWTRKRLLVAYRAWRVRGISDENGSAVAVQFMRWPESSSNASDDEDEDDEDDEDDEPEEEPLAEKAASLLRTRVTIYFSVFSSNRLQVRTIVEGSMAPADVPALMSSSRHPTEADMRQYFKSPSSWELMSQVTQEYSRKPVHDDNNL</sequence>
<organism evidence="2 3">
    <name type="scientific">Globisporangium ultimum (strain ATCC 200006 / CBS 805.95 / DAOM BR144)</name>
    <name type="common">Pythium ultimum</name>
    <dbReference type="NCBI Taxonomy" id="431595"/>
    <lineage>
        <taxon>Eukaryota</taxon>
        <taxon>Sar</taxon>
        <taxon>Stramenopiles</taxon>
        <taxon>Oomycota</taxon>
        <taxon>Peronosporomycetes</taxon>
        <taxon>Pythiales</taxon>
        <taxon>Pythiaceae</taxon>
        <taxon>Globisporangium</taxon>
    </lineage>
</organism>
<feature type="region of interest" description="Disordered" evidence="1">
    <location>
        <begin position="248"/>
        <end position="270"/>
    </location>
</feature>
<feature type="region of interest" description="Disordered" evidence="1">
    <location>
        <begin position="389"/>
        <end position="439"/>
    </location>
</feature>
<dbReference type="EnsemblProtists" id="PYU1_T008215">
    <property type="protein sequence ID" value="PYU1_T008215"/>
    <property type="gene ID" value="PYU1_G008199"/>
</dbReference>
<dbReference type="HOGENOM" id="CLU_305774_0_0_1"/>
<dbReference type="InParanoid" id="K3WTC1"/>
<dbReference type="VEuPathDB" id="FungiDB:PYU1_G008199"/>
<feature type="region of interest" description="Disordered" evidence="1">
    <location>
        <begin position="101"/>
        <end position="138"/>
    </location>
</feature>
<keyword evidence="3" id="KW-1185">Reference proteome</keyword>
<dbReference type="AlphaFoldDB" id="K3WTC1"/>
<feature type="compositionally biased region" description="Acidic residues" evidence="1">
    <location>
        <begin position="1005"/>
        <end position="1024"/>
    </location>
</feature>
<feature type="region of interest" description="Disordered" evidence="1">
    <location>
        <begin position="531"/>
        <end position="581"/>
    </location>
</feature>